<dbReference type="Proteomes" id="UP000239757">
    <property type="component" value="Unassembled WGS sequence"/>
</dbReference>
<name>A0A2P5VPU3_GOSBA</name>
<evidence type="ECO:0000313" key="2">
    <source>
        <dbReference type="Proteomes" id="UP000239757"/>
    </source>
</evidence>
<sequence>MAKNYFCRLFQSNSQIIDNQDLDYIQECINKETNDWLIMDDSKSEVVQTIKHMDPCKAPGIDGLSGSFFKYNWETVGNNTIQFYLDILNGKQDISCLNDTVIILIPEIRDPDEITNFRPISLCKYTYKIIPEVLANRLKVALLGCISQNQSDFFPWENDT</sequence>
<protein>
    <recommendedName>
        <fullName evidence="3">Reverse transcriptase domain-containing protein</fullName>
    </recommendedName>
</protein>
<dbReference type="OrthoDB" id="1000116at2759"/>
<dbReference type="AlphaFoldDB" id="A0A2P5VPU3"/>
<dbReference type="PANTHER" id="PTHR31635:SF196">
    <property type="entry name" value="REVERSE TRANSCRIPTASE DOMAIN-CONTAINING PROTEIN-RELATED"/>
    <property type="match status" value="1"/>
</dbReference>
<gene>
    <name evidence="1" type="ORF">GOBAR_AA39923</name>
</gene>
<proteinExistence type="predicted"/>
<dbReference type="EMBL" id="KZ671661">
    <property type="protein sequence ID" value="PPR80790.1"/>
    <property type="molecule type" value="Genomic_DNA"/>
</dbReference>
<evidence type="ECO:0008006" key="3">
    <source>
        <dbReference type="Google" id="ProtNLM"/>
    </source>
</evidence>
<accession>A0A2P5VPU3</accession>
<organism evidence="1 2">
    <name type="scientific">Gossypium barbadense</name>
    <name type="common">Sea Island cotton</name>
    <name type="synonym">Hibiscus barbadensis</name>
    <dbReference type="NCBI Taxonomy" id="3634"/>
    <lineage>
        <taxon>Eukaryota</taxon>
        <taxon>Viridiplantae</taxon>
        <taxon>Streptophyta</taxon>
        <taxon>Embryophyta</taxon>
        <taxon>Tracheophyta</taxon>
        <taxon>Spermatophyta</taxon>
        <taxon>Magnoliopsida</taxon>
        <taxon>eudicotyledons</taxon>
        <taxon>Gunneridae</taxon>
        <taxon>Pentapetalae</taxon>
        <taxon>rosids</taxon>
        <taxon>malvids</taxon>
        <taxon>Malvales</taxon>
        <taxon>Malvaceae</taxon>
        <taxon>Malvoideae</taxon>
        <taxon>Gossypium</taxon>
    </lineage>
</organism>
<dbReference type="PANTHER" id="PTHR31635">
    <property type="entry name" value="REVERSE TRANSCRIPTASE DOMAIN-CONTAINING PROTEIN-RELATED"/>
    <property type="match status" value="1"/>
</dbReference>
<reference evidence="1 2" key="1">
    <citation type="submission" date="2015-01" db="EMBL/GenBank/DDBJ databases">
        <title>Genome of allotetraploid Gossypium barbadense reveals genomic plasticity and fiber elongation in cotton evolution.</title>
        <authorList>
            <person name="Chen X."/>
            <person name="Liu X."/>
            <person name="Zhao B."/>
            <person name="Zheng H."/>
            <person name="Hu Y."/>
            <person name="Lu G."/>
            <person name="Yang C."/>
            <person name="Chen J."/>
            <person name="Shan C."/>
            <person name="Zhang L."/>
            <person name="Zhou Y."/>
            <person name="Wang L."/>
            <person name="Guo W."/>
            <person name="Bai Y."/>
            <person name="Ruan J."/>
            <person name="Shangguan X."/>
            <person name="Mao Y."/>
            <person name="Jiang J."/>
            <person name="Zhu Y."/>
            <person name="Lei J."/>
            <person name="Kang H."/>
            <person name="Chen S."/>
            <person name="He X."/>
            <person name="Wang R."/>
            <person name="Wang Y."/>
            <person name="Chen J."/>
            <person name="Wang L."/>
            <person name="Yu S."/>
            <person name="Wang B."/>
            <person name="Wei J."/>
            <person name="Song S."/>
            <person name="Lu X."/>
            <person name="Gao Z."/>
            <person name="Gu W."/>
            <person name="Deng X."/>
            <person name="Ma D."/>
            <person name="Wang S."/>
            <person name="Liang W."/>
            <person name="Fang L."/>
            <person name="Cai C."/>
            <person name="Zhu X."/>
            <person name="Zhou B."/>
            <person name="Zhang Y."/>
            <person name="Chen Z."/>
            <person name="Xu S."/>
            <person name="Zhu R."/>
            <person name="Wang S."/>
            <person name="Zhang T."/>
            <person name="Zhao G."/>
        </authorList>
    </citation>
    <scope>NUCLEOTIDE SEQUENCE [LARGE SCALE GENOMIC DNA]</scope>
    <source>
        <strain evidence="2">cv. Xinhai21</strain>
        <tissue evidence="1">Leaf</tissue>
    </source>
</reference>
<evidence type="ECO:0000313" key="1">
    <source>
        <dbReference type="EMBL" id="PPR80790.1"/>
    </source>
</evidence>